<comment type="caution">
    <text evidence="2">The sequence shown here is derived from an EMBL/GenBank/DDBJ whole genome shotgun (WGS) entry which is preliminary data.</text>
</comment>
<keyword evidence="3" id="KW-1185">Reference proteome</keyword>
<organism evidence="2 3">
    <name type="scientific">Mycena pura</name>
    <dbReference type="NCBI Taxonomy" id="153505"/>
    <lineage>
        <taxon>Eukaryota</taxon>
        <taxon>Fungi</taxon>
        <taxon>Dikarya</taxon>
        <taxon>Basidiomycota</taxon>
        <taxon>Agaricomycotina</taxon>
        <taxon>Agaricomycetes</taxon>
        <taxon>Agaricomycetidae</taxon>
        <taxon>Agaricales</taxon>
        <taxon>Marasmiineae</taxon>
        <taxon>Mycenaceae</taxon>
        <taxon>Mycena</taxon>
    </lineage>
</organism>
<evidence type="ECO:0000313" key="3">
    <source>
        <dbReference type="Proteomes" id="UP001219525"/>
    </source>
</evidence>
<dbReference type="AlphaFoldDB" id="A0AAD6VVU4"/>
<gene>
    <name evidence="2" type="ORF">GGX14DRAFT_388666</name>
</gene>
<evidence type="ECO:0000256" key="1">
    <source>
        <dbReference type="SAM" id="MobiDB-lite"/>
    </source>
</evidence>
<name>A0AAD6VVU4_9AGAR</name>
<protein>
    <submittedName>
        <fullName evidence="2">Uncharacterized protein</fullName>
    </submittedName>
</protein>
<reference evidence="2" key="1">
    <citation type="submission" date="2023-03" db="EMBL/GenBank/DDBJ databases">
        <title>Massive genome expansion in bonnet fungi (Mycena s.s.) driven by repeated elements and novel gene families across ecological guilds.</title>
        <authorList>
            <consortium name="Lawrence Berkeley National Laboratory"/>
            <person name="Harder C.B."/>
            <person name="Miyauchi S."/>
            <person name="Viragh M."/>
            <person name="Kuo A."/>
            <person name="Thoen E."/>
            <person name="Andreopoulos B."/>
            <person name="Lu D."/>
            <person name="Skrede I."/>
            <person name="Drula E."/>
            <person name="Henrissat B."/>
            <person name="Morin E."/>
            <person name="Kohler A."/>
            <person name="Barry K."/>
            <person name="LaButti K."/>
            <person name="Morin E."/>
            <person name="Salamov A."/>
            <person name="Lipzen A."/>
            <person name="Mereny Z."/>
            <person name="Hegedus B."/>
            <person name="Baldrian P."/>
            <person name="Stursova M."/>
            <person name="Weitz H."/>
            <person name="Taylor A."/>
            <person name="Grigoriev I.V."/>
            <person name="Nagy L.G."/>
            <person name="Martin F."/>
            <person name="Kauserud H."/>
        </authorList>
    </citation>
    <scope>NUCLEOTIDE SEQUENCE</scope>
    <source>
        <strain evidence="2">9144</strain>
    </source>
</reference>
<accession>A0AAD6VVU4</accession>
<proteinExistence type="predicted"/>
<feature type="region of interest" description="Disordered" evidence="1">
    <location>
        <begin position="88"/>
        <end position="108"/>
    </location>
</feature>
<feature type="compositionally biased region" description="Polar residues" evidence="1">
    <location>
        <begin position="96"/>
        <end position="108"/>
    </location>
</feature>
<evidence type="ECO:0000313" key="2">
    <source>
        <dbReference type="EMBL" id="KAJ7221506.1"/>
    </source>
</evidence>
<dbReference type="Proteomes" id="UP001219525">
    <property type="component" value="Unassembled WGS sequence"/>
</dbReference>
<sequence length="238" mass="25717">MSMFAYSAIIPGSSRESLASRAQVHRRTMHMRGVMEDGRHSRSARISCGKEGASESCRPMADSGRCAHWGTGKINETLRSEAALAKCDESDDAPTPRTSPSFADRSANVNPTVSENRQMHNVVQNARTTRQCTGRRGSRQHSIGAGSEFASALIAHQDNGHRIHLAVLIHGSGGGAAGGHARHIVRSSGWALGTGRTDHAQIEMCPQWLVQAANCTAFTWRFSYTVTHVIALCRLGTQ</sequence>
<dbReference type="EMBL" id="JARJCW010000008">
    <property type="protein sequence ID" value="KAJ7221506.1"/>
    <property type="molecule type" value="Genomic_DNA"/>
</dbReference>